<keyword evidence="5" id="KW-0804">Transcription</keyword>
<dbReference type="InterPro" id="IPR016032">
    <property type="entry name" value="Sig_transdc_resp-reg_C-effctor"/>
</dbReference>
<dbReference type="SMART" id="SM00862">
    <property type="entry name" value="Trans_reg_C"/>
    <property type="match status" value="1"/>
</dbReference>
<evidence type="ECO:0000256" key="1">
    <source>
        <dbReference type="ARBA" id="ARBA00005820"/>
    </source>
</evidence>
<dbReference type="KEGG" id="saqu:EJC51_15125"/>
<evidence type="ECO:0000256" key="3">
    <source>
        <dbReference type="ARBA" id="ARBA00023015"/>
    </source>
</evidence>
<dbReference type="PROSITE" id="PS51755">
    <property type="entry name" value="OMPR_PHOB"/>
    <property type="match status" value="1"/>
</dbReference>
<dbReference type="CDD" id="cd15831">
    <property type="entry name" value="BTAD"/>
    <property type="match status" value="1"/>
</dbReference>
<dbReference type="AlphaFoldDB" id="A0A3S9HYZ3"/>
<dbReference type="Proteomes" id="UP000280197">
    <property type="component" value="Chromosome"/>
</dbReference>
<dbReference type="EMBL" id="CP034463">
    <property type="protein sequence ID" value="AZP17334.1"/>
    <property type="molecule type" value="Genomic_DNA"/>
</dbReference>
<dbReference type="InterPro" id="IPR011990">
    <property type="entry name" value="TPR-like_helical_dom_sf"/>
</dbReference>
<accession>A0A3S9HYZ3</accession>
<keyword evidence="9" id="KW-1185">Reference proteome</keyword>
<organism evidence="8 9">
    <name type="scientific">Streptomyces aquilus</name>
    <dbReference type="NCBI Taxonomy" id="2548456"/>
    <lineage>
        <taxon>Bacteria</taxon>
        <taxon>Bacillati</taxon>
        <taxon>Actinomycetota</taxon>
        <taxon>Actinomycetes</taxon>
        <taxon>Kitasatosporales</taxon>
        <taxon>Streptomycetaceae</taxon>
        <taxon>Streptomyces</taxon>
    </lineage>
</organism>
<evidence type="ECO:0000256" key="2">
    <source>
        <dbReference type="ARBA" id="ARBA00023012"/>
    </source>
</evidence>
<dbReference type="InterPro" id="IPR001867">
    <property type="entry name" value="OmpR/PhoB-type_DNA-bd"/>
</dbReference>
<evidence type="ECO:0000256" key="4">
    <source>
        <dbReference type="ARBA" id="ARBA00023125"/>
    </source>
</evidence>
<feature type="domain" description="OmpR/PhoB-type" evidence="7">
    <location>
        <begin position="1"/>
        <end position="96"/>
    </location>
</feature>
<dbReference type="Pfam" id="PF03704">
    <property type="entry name" value="BTAD"/>
    <property type="match status" value="1"/>
</dbReference>
<dbReference type="GO" id="GO:0000160">
    <property type="term" value="P:phosphorelay signal transduction system"/>
    <property type="evidence" value="ECO:0007669"/>
    <property type="project" value="UniProtKB-KW"/>
</dbReference>
<protein>
    <submittedName>
        <fullName evidence="8">SARP family transcriptional regulator</fullName>
    </submittedName>
</protein>
<evidence type="ECO:0000256" key="5">
    <source>
        <dbReference type="ARBA" id="ARBA00023163"/>
    </source>
</evidence>
<dbReference type="RefSeq" id="WP_126271562.1">
    <property type="nucleotide sequence ID" value="NZ_CP034463.1"/>
</dbReference>
<dbReference type="InterPro" id="IPR051677">
    <property type="entry name" value="AfsR-DnrI-RedD_regulator"/>
</dbReference>
<dbReference type="GO" id="GO:0006355">
    <property type="term" value="P:regulation of DNA-templated transcription"/>
    <property type="evidence" value="ECO:0007669"/>
    <property type="project" value="InterPro"/>
</dbReference>
<feature type="DNA-binding region" description="OmpR/PhoB-type" evidence="6">
    <location>
        <begin position="1"/>
        <end position="96"/>
    </location>
</feature>
<evidence type="ECO:0000256" key="6">
    <source>
        <dbReference type="PROSITE-ProRule" id="PRU01091"/>
    </source>
</evidence>
<dbReference type="Gene3D" id="1.25.40.10">
    <property type="entry name" value="Tetratricopeptide repeat domain"/>
    <property type="match status" value="1"/>
</dbReference>
<dbReference type="Pfam" id="PF00486">
    <property type="entry name" value="Trans_reg_C"/>
    <property type="match status" value="1"/>
</dbReference>
<dbReference type="PANTHER" id="PTHR35807:SF1">
    <property type="entry name" value="TRANSCRIPTIONAL REGULATOR REDD"/>
    <property type="match status" value="1"/>
</dbReference>
<keyword evidence="4 6" id="KW-0238">DNA-binding</keyword>
<evidence type="ECO:0000259" key="7">
    <source>
        <dbReference type="PROSITE" id="PS51755"/>
    </source>
</evidence>
<dbReference type="PANTHER" id="PTHR35807">
    <property type="entry name" value="TRANSCRIPTIONAL REGULATOR REDD-RELATED"/>
    <property type="match status" value="1"/>
</dbReference>
<evidence type="ECO:0000313" key="9">
    <source>
        <dbReference type="Proteomes" id="UP000280197"/>
    </source>
</evidence>
<proteinExistence type="inferred from homology"/>
<dbReference type="SUPFAM" id="SSF46894">
    <property type="entry name" value="C-terminal effector domain of the bipartite response regulators"/>
    <property type="match status" value="1"/>
</dbReference>
<keyword evidence="2" id="KW-0902">Two-component regulatory system</keyword>
<dbReference type="InterPro" id="IPR005158">
    <property type="entry name" value="BTAD"/>
</dbReference>
<dbReference type="GO" id="GO:0003677">
    <property type="term" value="F:DNA binding"/>
    <property type="evidence" value="ECO:0007669"/>
    <property type="project" value="UniProtKB-UniRule"/>
</dbReference>
<dbReference type="InterPro" id="IPR036388">
    <property type="entry name" value="WH-like_DNA-bd_sf"/>
</dbReference>
<keyword evidence="3" id="KW-0805">Transcription regulation</keyword>
<evidence type="ECO:0000313" key="8">
    <source>
        <dbReference type="EMBL" id="AZP17334.1"/>
    </source>
</evidence>
<reference evidence="8 9" key="1">
    <citation type="submission" date="2018-12" db="EMBL/GenBank/DDBJ databases">
        <authorList>
            <person name="Li K."/>
        </authorList>
    </citation>
    <scope>NUCLEOTIDE SEQUENCE [LARGE SCALE GENOMIC DNA]</scope>
    <source>
        <strain evidence="9">CR22</strain>
    </source>
</reference>
<dbReference type="SMART" id="SM01043">
    <property type="entry name" value="BTAD"/>
    <property type="match status" value="1"/>
</dbReference>
<sequence>MRFRILGTIAVGDHGAFHTVPGLRQRSLLASLLIQAPAVVPVSTLYSELWGENPPATVENALQAHVSRLRRTLAQLAGKSAAGALLSRTSGYSLDVAPEDIDLNLFRTYIREAHRAMADADLCTAQKQLEEGLRLWQGRPLGDAALGPLCQSAVTEWEEEHLSAQEDLLWLRIRAGEPMGAVGELKRMSITHPWRERITELLMLALYQSGRQAEAITVYNAARLRLDDELGMEPSPKLRLLFQQMLNQDPALHGTGTFLRQPA</sequence>
<dbReference type="Gene3D" id="1.10.10.10">
    <property type="entry name" value="Winged helix-like DNA-binding domain superfamily/Winged helix DNA-binding domain"/>
    <property type="match status" value="1"/>
</dbReference>
<gene>
    <name evidence="8" type="ORF">EJC51_15125</name>
</gene>
<comment type="similarity">
    <text evidence="1">Belongs to the AfsR/DnrI/RedD regulatory family.</text>
</comment>
<name>A0A3S9HYZ3_9ACTN</name>
<dbReference type="SUPFAM" id="SSF48452">
    <property type="entry name" value="TPR-like"/>
    <property type="match status" value="1"/>
</dbReference>